<feature type="compositionally biased region" description="Polar residues" evidence="1">
    <location>
        <begin position="669"/>
        <end position="703"/>
    </location>
</feature>
<evidence type="ECO:0000256" key="1">
    <source>
        <dbReference type="SAM" id="MobiDB-lite"/>
    </source>
</evidence>
<dbReference type="InterPro" id="IPR053233">
    <property type="entry name" value="ABRA-related"/>
</dbReference>
<dbReference type="Proteomes" id="UP001445076">
    <property type="component" value="Unassembled WGS sequence"/>
</dbReference>
<dbReference type="Gene3D" id="3.30.1470.10">
    <property type="entry name" value="Photosystem I PsaD, reaction center subunit II"/>
    <property type="match status" value="1"/>
</dbReference>
<dbReference type="AlphaFoldDB" id="A0AAW0XQP9"/>
<feature type="compositionally biased region" description="Polar residues" evidence="1">
    <location>
        <begin position="642"/>
        <end position="655"/>
    </location>
</feature>
<feature type="non-terminal residue" evidence="3">
    <location>
        <position position="886"/>
    </location>
</feature>
<organism evidence="3 4">
    <name type="scientific">Cherax quadricarinatus</name>
    <name type="common">Australian red claw crayfish</name>
    <dbReference type="NCBI Taxonomy" id="27406"/>
    <lineage>
        <taxon>Eukaryota</taxon>
        <taxon>Metazoa</taxon>
        <taxon>Ecdysozoa</taxon>
        <taxon>Arthropoda</taxon>
        <taxon>Crustacea</taxon>
        <taxon>Multicrustacea</taxon>
        <taxon>Malacostraca</taxon>
        <taxon>Eumalacostraca</taxon>
        <taxon>Eucarida</taxon>
        <taxon>Decapoda</taxon>
        <taxon>Pleocyemata</taxon>
        <taxon>Astacidea</taxon>
        <taxon>Parastacoidea</taxon>
        <taxon>Parastacidae</taxon>
        <taxon>Cherax</taxon>
    </lineage>
</organism>
<feature type="domain" description="WW" evidence="2">
    <location>
        <begin position="74"/>
        <end position="107"/>
    </location>
</feature>
<feature type="region of interest" description="Disordered" evidence="1">
    <location>
        <begin position="279"/>
        <end position="301"/>
    </location>
</feature>
<evidence type="ECO:0000313" key="3">
    <source>
        <dbReference type="EMBL" id="KAK8746702.1"/>
    </source>
</evidence>
<feature type="compositionally biased region" description="Acidic residues" evidence="1">
    <location>
        <begin position="815"/>
        <end position="826"/>
    </location>
</feature>
<feature type="region of interest" description="Disordered" evidence="1">
    <location>
        <begin position="1"/>
        <end position="22"/>
    </location>
</feature>
<evidence type="ECO:0000259" key="2">
    <source>
        <dbReference type="PROSITE" id="PS50020"/>
    </source>
</evidence>
<dbReference type="PROSITE" id="PS50020">
    <property type="entry name" value="WW_DOMAIN_2"/>
    <property type="match status" value="1"/>
</dbReference>
<dbReference type="SMART" id="SM00456">
    <property type="entry name" value="WW"/>
    <property type="match status" value="1"/>
</dbReference>
<dbReference type="PANTHER" id="PTHR21715">
    <property type="entry name" value="RH04127P"/>
    <property type="match status" value="1"/>
</dbReference>
<gene>
    <name evidence="3" type="ORF">OTU49_017148</name>
</gene>
<dbReference type="EMBL" id="JARKIK010000017">
    <property type="protein sequence ID" value="KAK8746702.1"/>
    <property type="molecule type" value="Genomic_DNA"/>
</dbReference>
<dbReference type="InterPro" id="IPR036020">
    <property type="entry name" value="WW_dom_sf"/>
</dbReference>
<feature type="compositionally biased region" description="Polar residues" evidence="1">
    <location>
        <begin position="710"/>
        <end position="721"/>
    </location>
</feature>
<proteinExistence type="predicted"/>
<sequence length="886" mass="97018">MMNNTSEAAEGERYSSGAEEQDETCVQQHTILEEVFTSDYNVTREEVLEYCELVGIEAVKEPHLVPLARAALLHPLPPPWTPVEDNRLGLYYFNQVTGESRWSHPVDAVVRALVIRDRTSTASQDSCTEDFNTEEDPVISDLLRVQVSDLTRSDCEDVNNLSDYIATALTLAEKCIKKNERSKENCLDIFLNSGLSDSEFEDPAKNSCSITCNDNEVNCDKNTYGGNKEKPNSVAKHSGIDVSCNAASSKTNINSDKNDNVFDISDKIKVDKNSVISDTATQEKEAGPQEMNKTQQGGGPGFRASPIFSCTVDVEGTQDLIMFGGGLGRGLGQSPLAPQPLGSISSLARPAALGRTSLGELPLGGPKVPPVGGHLTPLAPIAAANKGGPTQLAPLKPLGTTSRSLPGNKDGQGIPPLRRQPAHKEEHSLQAVSTLRGQCVAGSGTQVHGENVHQDRDVIDGLGLPPKSILKDPVLARGGVDRARLEQEGIDRLLLTKPKETRSLHFDFKTDDLQFHSSEEEYDKEELEEEEVEEEEEEEEEYEYDDEEDEEFDSEDEDPEEEAILRARGVIDDDNAGNGFMISDASDLLPVNSKLPPQKLSSLPHGPDPWANENLVKSTPKVISDSHDPLKDFRKQKEEIKTNATEKSNQGNNQKTIEKQPKQNIKGPPTSQVPLEDFQSTAKLTVTQPSVSNAPNKQESQTGKPKLLNPQVNSAQSTTVSSGTIADKTVNVQKAPPIKKINENVKKNEIKPQEDRKLELEGAPRNRKSNPLDRVVAKLSGRIEIKDDGQNTITTTSTAPGTIKNLTVNLTELMNNEEESEEEESPNGEISGSVVKVNHDDSHQKTLAAAKQQEADKKKLQDKLDADLKALQLKLNQEYQAQEEKI</sequence>
<feature type="compositionally biased region" description="Basic and acidic residues" evidence="1">
    <location>
        <begin position="740"/>
        <end position="764"/>
    </location>
</feature>
<dbReference type="PROSITE" id="PS01159">
    <property type="entry name" value="WW_DOMAIN_1"/>
    <property type="match status" value="1"/>
</dbReference>
<dbReference type="CDD" id="cd00201">
    <property type="entry name" value="WW"/>
    <property type="match status" value="1"/>
</dbReference>
<dbReference type="PANTHER" id="PTHR21715:SF0">
    <property type="entry name" value="RH04127P"/>
    <property type="match status" value="1"/>
</dbReference>
<keyword evidence="4" id="KW-1185">Reference proteome</keyword>
<reference evidence="3 4" key="1">
    <citation type="journal article" date="2024" name="BMC Genomics">
        <title>Genome assembly of redclaw crayfish (Cherax quadricarinatus) provides insights into its immune adaptation and hypoxia tolerance.</title>
        <authorList>
            <person name="Liu Z."/>
            <person name="Zheng J."/>
            <person name="Li H."/>
            <person name="Fang K."/>
            <person name="Wang S."/>
            <person name="He J."/>
            <person name="Zhou D."/>
            <person name="Weng S."/>
            <person name="Chi M."/>
            <person name="Gu Z."/>
            <person name="He J."/>
            <person name="Li F."/>
            <person name="Wang M."/>
        </authorList>
    </citation>
    <scope>NUCLEOTIDE SEQUENCE [LARGE SCALE GENOMIC DNA]</scope>
    <source>
        <strain evidence="3">ZL_2023a</strain>
    </source>
</reference>
<feature type="region of interest" description="Disordered" evidence="1">
    <location>
        <begin position="814"/>
        <end position="860"/>
    </location>
</feature>
<feature type="compositionally biased region" description="Acidic residues" evidence="1">
    <location>
        <begin position="520"/>
        <end position="562"/>
    </location>
</feature>
<feature type="region of interest" description="Disordered" evidence="1">
    <location>
        <begin position="398"/>
        <end position="426"/>
    </location>
</feature>
<accession>A0AAW0XQP9</accession>
<feature type="compositionally biased region" description="Basic and acidic residues" evidence="1">
    <location>
        <begin position="624"/>
        <end position="641"/>
    </location>
</feature>
<protein>
    <recommendedName>
        <fullName evidence="2">WW domain-containing protein</fullName>
    </recommendedName>
</protein>
<feature type="region of interest" description="Disordered" evidence="1">
    <location>
        <begin position="512"/>
        <end position="721"/>
    </location>
</feature>
<name>A0AAW0XQP9_CHEQU</name>
<comment type="caution">
    <text evidence="3">The sequence shown here is derived from an EMBL/GenBank/DDBJ whole genome shotgun (WGS) entry which is preliminary data.</text>
</comment>
<feature type="region of interest" description="Disordered" evidence="1">
    <location>
        <begin position="737"/>
        <end position="774"/>
    </location>
</feature>
<dbReference type="InterPro" id="IPR001202">
    <property type="entry name" value="WW_dom"/>
</dbReference>
<dbReference type="SUPFAM" id="SSF51045">
    <property type="entry name" value="WW domain"/>
    <property type="match status" value="1"/>
</dbReference>
<evidence type="ECO:0000313" key="4">
    <source>
        <dbReference type="Proteomes" id="UP001445076"/>
    </source>
</evidence>